<reference evidence="1" key="2">
    <citation type="submission" date="2021-01" db="UniProtKB">
        <authorList>
            <consortium name="EnsemblPlants"/>
        </authorList>
    </citation>
    <scope>IDENTIFICATION</scope>
</reference>
<dbReference type="AlphaFoldDB" id="A0A7N2LXX0"/>
<accession>A0A7N2LXX0</accession>
<dbReference type="Proteomes" id="UP000594261">
    <property type="component" value="Chromosome 6"/>
</dbReference>
<keyword evidence="2" id="KW-1185">Reference proteome</keyword>
<dbReference type="InParanoid" id="A0A7N2LXX0"/>
<dbReference type="EMBL" id="LRBV02000006">
    <property type="status" value="NOT_ANNOTATED_CDS"/>
    <property type="molecule type" value="Genomic_DNA"/>
</dbReference>
<name>A0A7N2LXX0_QUELO</name>
<protein>
    <submittedName>
        <fullName evidence="1">Uncharacterized protein</fullName>
    </submittedName>
</protein>
<dbReference type="EnsemblPlants" id="QL06p037563:mrna">
    <property type="protein sequence ID" value="QL06p037563:mrna"/>
    <property type="gene ID" value="QL06p037563"/>
</dbReference>
<proteinExistence type="predicted"/>
<evidence type="ECO:0000313" key="2">
    <source>
        <dbReference type="Proteomes" id="UP000594261"/>
    </source>
</evidence>
<organism evidence="1 2">
    <name type="scientific">Quercus lobata</name>
    <name type="common">Valley oak</name>
    <dbReference type="NCBI Taxonomy" id="97700"/>
    <lineage>
        <taxon>Eukaryota</taxon>
        <taxon>Viridiplantae</taxon>
        <taxon>Streptophyta</taxon>
        <taxon>Embryophyta</taxon>
        <taxon>Tracheophyta</taxon>
        <taxon>Spermatophyta</taxon>
        <taxon>Magnoliopsida</taxon>
        <taxon>eudicotyledons</taxon>
        <taxon>Gunneridae</taxon>
        <taxon>Pentapetalae</taxon>
        <taxon>rosids</taxon>
        <taxon>fabids</taxon>
        <taxon>Fagales</taxon>
        <taxon>Fagaceae</taxon>
        <taxon>Quercus</taxon>
    </lineage>
</organism>
<sequence>MLDILHGTAAKKGRKISGWLPGSPTESFTKACLVDSSTNTGASSDAEFVMKSLIVKISVGDKPASDDSDSEKLLVNIQGAGKQSYEYTTSRR</sequence>
<evidence type="ECO:0000313" key="1">
    <source>
        <dbReference type="EnsemblPlants" id="QL06p037563:mrna"/>
    </source>
</evidence>
<reference evidence="1 2" key="1">
    <citation type="journal article" date="2016" name="G3 (Bethesda)">
        <title>First Draft Assembly and Annotation of the Genome of a California Endemic Oak Quercus lobata Nee (Fagaceae).</title>
        <authorList>
            <person name="Sork V.L."/>
            <person name="Fitz-Gibbon S.T."/>
            <person name="Puiu D."/>
            <person name="Crepeau M."/>
            <person name="Gugger P.F."/>
            <person name="Sherman R."/>
            <person name="Stevens K."/>
            <person name="Langley C.H."/>
            <person name="Pellegrini M."/>
            <person name="Salzberg S.L."/>
        </authorList>
    </citation>
    <scope>NUCLEOTIDE SEQUENCE [LARGE SCALE GENOMIC DNA]</scope>
    <source>
        <strain evidence="1 2">cv. SW786</strain>
    </source>
</reference>
<dbReference type="Gramene" id="QL06p037563:mrna">
    <property type="protein sequence ID" value="QL06p037563:mrna"/>
    <property type="gene ID" value="QL06p037563"/>
</dbReference>